<feature type="transmembrane region" description="Helical" evidence="1">
    <location>
        <begin position="241"/>
        <end position="262"/>
    </location>
</feature>
<evidence type="ECO:0000313" key="3">
    <source>
        <dbReference type="Proteomes" id="UP000253562"/>
    </source>
</evidence>
<feature type="transmembrane region" description="Helical" evidence="1">
    <location>
        <begin position="116"/>
        <end position="135"/>
    </location>
</feature>
<feature type="transmembrane region" description="Helical" evidence="1">
    <location>
        <begin position="68"/>
        <end position="96"/>
    </location>
</feature>
<keyword evidence="1" id="KW-1133">Transmembrane helix</keyword>
<gene>
    <name evidence="2" type="ORF">DTL42_08190</name>
</gene>
<evidence type="ECO:0000256" key="1">
    <source>
        <dbReference type="SAM" id="Phobius"/>
    </source>
</evidence>
<reference evidence="2 3" key="1">
    <citation type="submission" date="2018-07" db="EMBL/GenBank/DDBJ databases">
        <title>Comparative genomes isolates from brazilian mangrove.</title>
        <authorList>
            <person name="De Araujo J.E."/>
            <person name="Taketani R.G."/>
            <person name="Silva M.C.P."/>
            <person name="Lourenco M.V."/>
            <person name="Oliveira V.M."/>
            <person name="Andreote F.D."/>
        </authorList>
    </citation>
    <scope>NUCLEOTIDE SEQUENCE [LARGE SCALE GENOMIC DNA]</scope>
    <source>
        <strain evidence="2 3">HEX PRIS-MGV</strain>
    </source>
</reference>
<proteinExistence type="predicted"/>
<feature type="transmembrane region" description="Helical" evidence="1">
    <location>
        <begin position="36"/>
        <end position="56"/>
    </location>
</feature>
<sequence length="291" mass="33268">MQLDKTRIAIRERELLEIYDLALIVMRVYWWKIIQALAITAVPLTLINAGLLWAMQPDLVINETAGMFIVYMVMAIFLEAPLAGIPITVLLGDALFHDKPDWRRMCTGLWPVIPRIFWVVFLLRGILPGMLLLFWASFEEAFSPLLLLILLCGYASVLRIWRPYIGEILVLEKNPVFGKQKGAITVGLRSASLHNPNFGDLLIRGMASSISILLAGSIVMNIFGIRGFVFGRWNWDEVFLFVWFPLGLWLVVAFMTVVRFLCYLDLRIRREGWEVELVLRAEAARMKEIAG</sequence>
<dbReference type="EMBL" id="QPEX01000011">
    <property type="protein sequence ID" value="RCS52804.1"/>
    <property type="molecule type" value="Genomic_DNA"/>
</dbReference>
<feature type="transmembrane region" description="Helical" evidence="1">
    <location>
        <begin position="210"/>
        <end position="229"/>
    </location>
</feature>
<keyword evidence="1" id="KW-0472">Membrane</keyword>
<keyword evidence="1" id="KW-0812">Transmembrane</keyword>
<dbReference type="OrthoDB" id="266384at2"/>
<accession>A0A368KV71</accession>
<dbReference type="RefSeq" id="WP_114368229.1">
    <property type="nucleotide sequence ID" value="NZ_QPEX01000011.1"/>
</dbReference>
<evidence type="ECO:0000313" key="2">
    <source>
        <dbReference type="EMBL" id="RCS52804.1"/>
    </source>
</evidence>
<feature type="transmembrane region" description="Helical" evidence="1">
    <location>
        <begin position="141"/>
        <end position="161"/>
    </location>
</feature>
<protein>
    <submittedName>
        <fullName evidence="2">Uncharacterized protein</fullName>
    </submittedName>
</protein>
<dbReference type="AlphaFoldDB" id="A0A368KV71"/>
<organism evidence="2 3">
    <name type="scientific">Bremerella cremea</name>
    <dbReference type="NCBI Taxonomy" id="1031537"/>
    <lineage>
        <taxon>Bacteria</taxon>
        <taxon>Pseudomonadati</taxon>
        <taxon>Planctomycetota</taxon>
        <taxon>Planctomycetia</taxon>
        <taxon>Pirellulales</taxon>
        <taxon>Pirellulaceae</taxon>
        <taxon>Bremerella</taxon>
    </lineage>
</organism>
<name>A0A368KV71_9BACT</name>
<comment type="caution">
    <text evidence="2">The sequence shown here is derived from an EMBL/GenBank/DDBJ whole genome shotgun (WGS) entry which is preliminary data.</text>
</comment>
<dbReference type="Proteomes" id="UP000253562">
    <property type="component" value="Unassembled WGS sequence"/>
</dbReference>